<gene>
    <name evidence="1" type="ORF">MAXJ12_22061</name>
</gene>
<dbReference type="AlphaFoldDB" id="H0HW52"/>
<dbReference type="SMART" id="SM00855">
    <property type="entry name" value="PGAM"/>
    <property type="match status" value="1"/>
</dbReference>
<accession>H0HW52</accession>
<reference evidence="1 2" key="1">
    <citation type="journal article" date="2012" name="J. Bacteriol.">
        <title>Draft Genome Sequence of Mesorhizobium alhagi CCNWXJ12-2T, a Novel Salt-Resistant Species Isolated from the Desert of Northwestern China.</title>
        <authorList>
            <person name="Zhou M."/>
            <person name="Chen W."/>
            <person name="Chen H."/>
            <person name="Wei G."/>
        </authorList>
    </citation>
    <scope>NUCLEOTIDE SEQUENCE [LARGE SCALE GENOMIC DNA]</scope>
    <source>
        <strain evidence="1 2">CCNWXJ12-2</strain>
    </source>
</reference>
<dbReference type="CDD" id="cd07067">
    <property type="entry name" value="HP_PGM_like"/>
    <property type="match status" value="1"/>
</dbReference>
<name>H0HW52_9HYPH</name>
<evidence type="ECO:0000313" key="1">
    <source>
        <dbReference type="EMBL" id="EHK55056.1"/>
    </source>
</evidence>
<dbReference type="PATRIC" id="fig|1107882.3.peg.4308"/>
<keyword evidence="2" id="KW-1185">Reference proteome</keyword>
<sequence>MAFADRPPVAAKTGVVLASRLFLLRHAKAGWAAPGMRDFDRPLDASGLADSEAIGVAMRACGYVPDLTLCSNARRARETLEGIAGNTDTGRVLFSDALYSEDAAGYLSIIRANGAAGSLLIIGHNPMMEDLAMAVSGSGDDNARATLNSGFPTSGLAVIRFEGNLTDAAPGRGYLENFLTPADL</sequence>
<dbReference type="PANTHER" id="PTHR47623:SF1">
    <property type="entry name" value="OS09G0287300 PROTEIN"/>
    <property type="match status" value="1"/>
</dbReference>
<dbReference type="EMBL" id="AHAM01000183">
    <property type="protein sequence ID" value="EHK55056.1"/>
    <property type="molecule type" value="Genomic_DNA"/>
</dbReference>
<dbReference type="OrthoDB" id="9810154at2"/>
<dbReference type="PANTHER" id="PTHR47623">
    <property type="entry name" value="OS09G0287300 PROTEIN"/>
    <property type="match status" value="1"/>
</dbReference>
<dbReference type="Proteomes" id="UP000003250">
    <property type="component" value="Unassembled WGS sequence"/>
</dbReference>
<organism evidence="1 2">
    <name type="scientific">Mesorhizobium alhagi CCNWXJ12-2</name>
    <dbReference type="NCBI Taxonomy" id="1107882"/>
    <lineage>
        <taxon>Bacteria</taxon>
        <taxon>Pseudomonadati</taxon>
        <taxon>Pseudomonadota</taxon>
        <taxon>Alphaproteobacteria</taxon>
        <taxon>Hyphomicrobiales</taxon>
        <taxon>Phyllobacteriaceae</taxon>
        <taxon>Allomesorhizobium</taxon>
    </lineage>
</organism>
<dbReference type="SUPFAM" id="SSF53254">
    <property type="entry name" value="Phosphoglycerate mutase-like"/>
    <property type="match status" value="1"/>
</dbReference>
<dbReference type="Gene3D" id="3.40.50.1240">
    <property type="entry name" value="Phosphoglycerate mutase-like"/>
    <property type="match status" value="1"/>
</dbReference>
<dbReference type="InterPro" id="IPR013078">
    <property type="entry name" value="His_Pase_superF_clade-1"/>
</dbReference>
<protein>
    <submittedName>
        <fullName evidence="1">Phosphoglycerate mutase</fullName>
    </submittedName>
</protein>
<dbReference type="InterPro" id="IPR029033">
    <property type="entry name" value="His_PPase_superfam"/>
</dbReference>
<proteinExistence type="predicted"/>
<evidence type="ECO:0000313" key="2">
    <source>
        <dbReference type="Proteomes" id="UP000003250"/>
    </source>
</evidence>
<dbReference type="RefSeq" id="WP_008838009.1">
    <property type="nucleotide sequence ID" value="NZ_AHAM01000183.1"/>
</dbReference>
<dbReference type="Pfam" id="PF00300">
    <property type="entry name" value="His_Phos_1"/>
    <property type="match status" value="1"/>
</dbReference>